<dbReference type="AlphaFoldDB" id="A0A6S5RT43"/>
<accession>A0A6S5RT43</accession>
<dbReference type="EMBL" id="AP022213">
    <property type="protein sequence ID" value="BBT17377.1"/>
    <property type="molecule type" value="Genomic_DNA"/>
</dbReference>
<organism evidence="1 2">
    <name type="scientific">Metapseudomonas otitidis</name>
    <dbReference type="NCBI Taxonomy" id="319939"/>
    <lineage>
        <taxon>Bacteria</taxon>
        <taxon>Pseudomonadati</taxon>
        <taxon>Pseudomonadota</taxon>
        <taxon>Gammaproteobacteria</taxon>
        <taxon>Pseudomonadales</taxon>
        <taxon>Pseudomonadaceae</taxon>
        <taxon>Metapseudomonas</taxon>
    </lineage>
</organism>
<name>A0A6S5RT43_9GAMM</name>
<protein>
    <submittedName>
        <fullName evidence="1">Uncharacterized protein</fullName>
    </submittedName>
</protein>
<sequence>MNRLTLSTSAVLLLRQQLRLSGVFNHSLQAPNRATVHAQVRIEQAGEQVQVTARVAGTCSTLTLDRQHARNAHTLARLLENAANGCPLAGQPDATEADLCSRVEHTLRQAVRRRVGVYVLDLDGAEVSLTLSPTHAGTRAALHLAGTVAHLPVPEDAGSAYALLRQRVQQLAHDYHTAQAA</sequence>
<dbReference type="Proteomes" id="UP000515591">
    <property type="component" value="Chromosome"/>
</dbReference>
<proteinExistence type="predicted"/>
<evidence type="ECO:0000313" key="2">
    <source>
        <dbReference type="Proteomes" id="UP000515591"/>
    </source>
</evidence>
<gene>
    <name evidence="1" type="ORF">WP8S17C03_34260</name>
</gene>
<dbReference type="RefSeq" id="WP_182850380.1">
    <property type="nucleotide sequence ID" value="NZ_AP022213.1"/>
</dbReference>
<evidence type="ECO:0000313" key="1">
    <source>
        <dbReference type="EMBL" id="BBT17377.1"/>
    </source>
</evidence>
<reference evidence="1 2" key="1">
    <citation type="submission" date="2019-12" db="EMBL/GenBank/DDBJ databases">
        <title>complete genome sequences of Pseudomonas otitidis str. WP8-S17-CRE-03 isolated from wastewater treatment plant effluent.</title>
        <authorList>
            <person name="Sekizuka T."/>
            <person name="Itokawa K."/>
            <person name="Yatsu K."/>
            <person name="Inamine Y."/>
            <person name="Kuroda M."/>
        </authorList>
    </citation>
    <scope>NUCLEOTIDE SEQUENCE [LARGE SCALE GENOMIC DNA]</scope>
    <source>
        <strain evidence="1 2">WP8-S17-CRE-03</strain>
    </source>
</reference>